<evidence type="ECO:0000313" key="1">
    <source>
        <dbReference type="Ensembl" id="ENSOTSP00005074656.1"/>
    </source>
</evidence>
<dbReference type="Ensembl" id="ENSOTST00005080870.2">
    <property type="protein sequence ID" value="ENSOTSP00005074656.1"/>
    <property type="gene ID" value="ENSOTSG00005035159.2"/>
</dbReference>
<dbReference type="Proteomes" id="UP000694402">
    <property type="component" value="Unassembled WGS sequence"/>
</dbReference>
<keyword evidence="2" id="KW-1185">Reference proteome</keyword>
<reference evidence="1" key="1">
    <citation type="submission" date="2025-08" db="UniProtKB">
        <authorList>
            <consortium name="Ensembl"/>
        </authorList>
    </citation>
    <scope>IDENTIFICATION</scope>
</reference>
<dbReference type="AlphaFoldDB" id="A0A8C8IC27"/>
<accession>A0A8C8IC27</accession>
<dbReference type="GeneTree" id="ENSGT00990000205129"/>
<proteinExistence type="predicted"/>
<organism evidence="1 2">
    <name type="scientific">Oncorhynchus tshawytscha</name>
    <name type="common">Chinook salmon</name>
    <name type="synonym">Salmo tshawytscha</name>
    <dbReference type="NCBI Taxonomy" id="74940"/>
    <lineage>
        <taxon>Eukaryota</taxon>
        <taxon>Metazoa</taxon>
        <taxon>Chordata</taxon>
        <taxon>Craniata</taxon>
        <taxon>Vertebrata</taxon>
        <taxon>Euteleostomi</taxon>
        <taxon>Actinopterygii</taxon>
        <taxon>Neopterygii</taxon>
        <taxon>Teleostei</taxon>
        <taxon>Protacanthopterygii</taxon>
        <taxon>Salmoniformes</taxon>
        <taxon>Salmonidae</taxon>
        <taxon>Salmoninae</taxon>
        <taxon>Oncorhynchus</taxon>
    </lineage>
</organism>
<name>A0A8C8IC27_ONCTS</name>
<sequence length="79" mass="8430">DVSQIAPYALQTFLTGVECCFEGLDVSGHPGDPVDSHLIDPPLLHLFNALADYVRHLGALAPVGGQCSSGLILQYYDCN</sequence>
<evidence type="ECO:0000313" key="2">
    <source>
        <dbReference type="Proteomes" id="UP000694402"/>
    </source>
</evidence>
<protein>
    <submittedName>
        <fullName evidence="1">Uncharacterized protein</fullName>
    </submittedName>
</protein>
<reference evidence="1" key="2">
    <citation type="submission" date="2025-09" db="UniProtKB">
        <authorList>
            <consortium name="Ensembl"/>
        </authorList>
    </citation>
    <scope>IDENTIFICATION</scope>
</reference>